<evidence type="ECO:0000259" key="1">
    <source>
        <dbReference type="Pfam" id="PF25479"/>
    </source>
</evidence>
<comment type="caution">
    <text evidence="3">The sequence shown here is derived from an EMBL/GenBank/DDBJ whole genome shotgun (WGS) entry which is preliminary data.</text>
</comment>
<evidence type="ECO:0000313" key="4">
    <source>
        <dbReference type="Proteomes" id="UP000762676"/>
    </source>
</evidence>
<dbReference type="InterPro" id="IPR042344">
    <property type="entry name" value="ZCCHC14"/>
</dbReference>
<dbReference type="Proteomes" id="UP000762676">
    <property type="component" value="Unassembled WGS sequence"/>
</dbReference>
<gene>
    <name evidence="3" type="ORF">ElyMa_002444600</name>
</gene>
<name>A0AAV4GMD6_9GAST</name>
<sequence>MVKKDDLFDWFKNLQPRKRLDYMCALLHMCLPLELRFIGSVLEDLARKDFHLLRDAEIKANQRNDFSNNPTSIDDPNLRSKISIALALMNSTNSSCADIIFRILESQVDVLLQLLRNKDVAEQISLILTMAVYHPAFKFYQRNRLGEILQLVLDNMKDQFGAGHSRRFSVPTTLPSREAGRRDSWYRPSLACFSRPDNSGRRRFGTGTGIESRRGLLPKNEMRLPAIQESVCTVTTGSIDKRKSVDALDPDKKSVNDFSPDNASRPALIHVY</sequence>
<evidence type="ECO:0000313" key="3">
    <source>
        <dbReference type="EMBL" id="GFR85565.1"/>
    </source>
</evidence>
<protein>
    <submittedName>
        <fullName evidence="3">Zinc finger CCHC domain-containing protein 2</fullName>
    </submittedName>
</protein>
<dbReference type="AlphaFoldDB" id="A0AAV4GMD6"/>
<evidence type="ECO:0000259" key="2">
    <source>
        <dbReference type="Pfam" id="PF26034"/>
    </source>
</evidence>
<dbReference type="PANTHER" id="PTHR16195">
    <property type="entry name" value="ZINC FINGER CCHC DOMAIN CONTAINING PROTEIN"/>
    <property type="match status" value="1"/>
</dbReference>
<feature type="domain" description="SMAUG/ZCCHC2-like PHAT" evidence="2">
    <location>
        <begin position="53"/>
        <end position="153"/>
    </location>
</feature>
<dbReference type="InterPro" id="IPR057327">
    <property type="entry name" value="Vts1_dom"/>
</dbReference>
<feature type="domain" description="RNA-binding protein vts1-like alpha-helical" evidence="1">
    <location>
        <begin position="4"/>
        <end position="48"/>
    </location>
</feature>
<proteinExistence type="predicted"/>
<organism evidence="3 4">
    <name type="scientific">Elysia marginata</name>
    <dbReference type="NCBI Taxonomy" id="1093978"/>
    <lineage>
        <taxon>Eukaryota</taxon>
        <taxon>Metazoa</taxon>
        <taxon>Spiralia</taxon>
        <taxon>Lophotrochozoa</taxon>
        <taxon>Mollusca</taxon>
        <taxon>Gastropoda</taxon>
        <taxon>Heterobranchia</taxon>
        <taxon>Euthyneura</taxon>
        <taxon>Panpulmonata</taxon>
        <taxon>Sacoglossa</taxon>
        <taxon>Placobranchoidea</taxon>
        <taxon>Plakobranchidae</taxon>
        <taxon>Elysia</taxon>
    </lineage>
</organism>
<dbReference type="Pfam" id="PF25479">
    <property type="entry name" value="Vts1"/>
    <property type="match status" value="1"/>
</dbReference>
<keyword evidence="4" id="KW-1185">Reference proteome</keyword>
<dbReference type="EMBL" id="BMAT01005019">
    <property type="protein sequence ID" value="GFR85565.1"/>
    <property type="molecule type" value="Genomic_DNA"/>
</dbReference>
<accession>A0AAV4GMD6</accession>
<dbReference type="Pfam" id="PF26034">
    <property type="entry name" value="PHAT_SMAUG"/>
    <property type="match status" value="1"/>
</dbReference>
<reference evidence="3 4" key="1">
    <citation type="journal article" date="2021" name="Elife">
        <title>Chloroplast acquisition without the gene transfer in kleptoplastic sea slugs, Plakobranchus ocellatus.</title>
        <authorList>
            <person name="Maeda T."/>
            <person name="Takahashi S."/>
            <person name="Yoshida T."/>
            <person name="Shimamura S."/>
            <person name="Takaki Y."/>
            <person name="Nagai Y."/>
            <person name="Toyoda A."/>
            <person name="Suzuki Y."/>
            <person name="Arimoto A."/>
            <person name="Ishii H."/>
            <person name="Satoh N."/>
            <person name="Nishiyama T."/>
            <person name="Hasebe M."/>
            <person name="Maruyama T."/>
            <person name="Minagawa J."/>
            <person name="Obokata J."/>
            <person name="Shigenobu S."/>
        </authorList>
    </citation>
    <scope>NUCLEOTIDE SEQUENCE [LARGE SCALE GENOMIC DNA]</scope>
</reference>
<dbReference type="PANTHER" id="PTHR16195:SF16">
    <property type="entry name" value="ZINC FINGER CCHC DOMAIN-CONTAINING PROTEIN 14"/>
    <property type="match status" value="1"/>
</dbReference>
<dbReference type="InterPro" id="IPR058599">
    <property type="entry name" value="PHAT_Smg/ZCCHC2-like"/>
</dbReference>